<name>A0AA90NCQ1_9ACTN</name>
<dbReference type="EMBL" id="JAUTIX010000006">
    <property type="protein sequence ID" value="MDP0399400.1"/>
    <property type="molecule type" value="Genomic_DNA"/>
</dbReference>
<keyword evidence="1" id="KW-1133">Transmembrane helix</keyword>
<organism evidence="2 3">
    <name type="scientific">Tsukamurella strandjordii</name>
    <dbReference type="NCBI Taxonomy" id="147577"/>
    <lineage>
        <taxon>Bacteria</taxon>
        <taxon>Bacillati</taxon>
        <taxon>Actinomycetota</taxon>
        <taxon>Actinomycetes</taxon>
        <taxon>Mycobacteriales</taxon>
        <taxon>Tsukamurellaceae</taxon>
        <taxon>Tsukamurella</taxon>
    </lineage>
</organism>
<keyword evidence="1" id="KW-0812">Transmembrane</keyword>
<proteinExistence type="predicted"/>
<evidence type="ECO:0000313" key="3">
    <source>
        <dbReference type="Proteomes" id="UP001178281"/>
    </source>
</evidence>
<keyword evidence="3" id="KW-1185">Reference proteome</keyword>
<keyword evidence="1" id="KW-0472">Membrane</keyword>
<dbReference type="Proteomes" id="UP001178281">
    <property type="component" value="Unassembled WGS sequence"/>
</dbReference>
<dbReference type="AlphaFoldDB" id="A0AA90NCQ1"/>
<feature type="transmembrane region" description="Helical" evidence="1">
    <location>
        <begin position="77"/>
        <end position="94"/>
    </location>
</feature>
<dbReference type="RefSeq" id="WP_220655723.1">
    <property type="nucleotide sequence ID" value="NZ_BAAAII010000001.1"/>
</dbReference>
<feature type="transmembrane region" description="Helical" evidence="1">
    <location>
        <begin position="100"/>
        <end position="118"/>
    </location>
</feature>
<evidence type="ECO:0000313" key="2">
    <source>
        <dbReference type="EMBL" id="MDP0399400.1"/>
    </source>
</evidence>
<sequence length="336" mass="37659">MAETVPQEIAARVTSAADAVMVGRELAQVAARDASSYLDGIRPAAVDDAYRRYTATNNPAYLASFQRSAMNPPNRRTGLWVTLIVAVFIMGGVVTASAAGAFLFLLLACAGVVGFNIWRSAQQKHRLEERERARLAANPWPFQADRVPAYNPGAEPGNTRVETRLLGLAVLLTEEIRRSPAWNNPILDQHRVRINLDATLQDISHRAYRVWKLRTDTPRPSGESTVTPVLAEHLDEYTTAARMAENALRDHVAALAEYLGELRPVERLLHDLQLLDRTNTSAHRELLDQLYRDAVGNEADARRFQQHANELRDLQASLDTQFHFLREQVARTNLLR</sequence>
<comment type="caution">
    <text evidence="2">The sequence shown here is derived from an EMBL/GenBank/DDBJ whole genome shotgun (WGS) entry which is preliminary data.</text>
</comment>
<protein>
    <submittedName>
        <fullName evidence="2">Uncharacterized protein</fullName>
    </submittedName>
</protein>
<accession>A0AA90NCQ1</accession>
<reference evidence="2" key="1">
    <citation type="submission" date="2023-08" db="EMBL/GenBank/DDBJ databases">
        <title>The draft genome of Tsukamurella strandjordii strain 050030.</title>
        <authorList>
            <person name="Zhao F."/>
            <person name="Feng Y."/>
            <person name="Zong Z."/>
        </authorList>
    </citation>
    <scope>NUCLEOTIDE SEQUENCE</scope>
    <source>
        <strain evidence="2">050030</strain>
    </source>
</reference>
<evidence type="ECO:0000256" key="1">
    <source>
        <dbReference type="SAM" id="Phobius"/>
    </source>
</evidence>
<gene>
    <name evidence="2" type="ORF">Q7X28_15855</name>
</gene>